<accession>A0A0L0BZI4</accession>
<dbReference type="Proteomes" id="UP000037069">
    <property type="component" value="Unassembled WGS sequence"/>
</dbReference>
<gene>
    <name evidence="2" type="ORF">FF38_02143</name>
</gene>
<reference evidence="2 3" key="1">
    <citation type="journal article" date="2015" name="Nat. Commun.">
        <title>Lucilia cuprina genome unlocks parasitic fly biology to underpin future interventions.</title>
        <authorList>
            <person name="Anstead C.A."/>
            <person name="Korhonen P.K."/>
            <person name="Young N.D."/>
            <person name="Hall R.S."/>
            <person name="Jex A.R."/>
            <person name="Murali S.C."/>
            <person name="Hughes D.S."/>
            <person name="Lee S.F."/>
            <person name="Perry T."/>
            <person name="Stroehlein A.J."/>
            <person name="Ansell B.R."/>
            <person name="Breugelmans B."/>
            <person name="Hofmann A."/>
            <person name="Qu J."/>
            <person name="Dugan S."/>
            <person name="Lee S.L."/>
            <person name="Chao H."/>
            <person name="Dinh H."/>
            <person name="Han Y."/>
            <person name="Doddapaneni H.V."/>
            <person name="Worley K.C."/>
            <person name="Muzny D.M."/>
            <person name="Ioannidis P."/>
            <person name="Waterhouse R.M."/>
            <person name="Zdobnov E.M."/>
            <person name="James P.J."/>
            <person name="Bagnall N.H."/>
            <person name="Kotze A.C."/>
            <person name="Gibbs R.A."/>
            <person name="Richards S."/>
            <person name="Batterham P."/>
            <person name="Gasser R.B."/>
        </authorList>
    </citation>
    <scope>NUCLEOTIDE SEQUENCE [LARGE SCALE GENOMIC DNA]</scope>
    <source>
        <strain evidence="2 3">LS</strain>
        <tissue evidence="2">Full body</tissue>
    </source>
</reference>
<keyword evidence="1" id="KW-0732">Signal</keyword>
<proteinExistence type="predicted"/>
<dbReference type="AlphaFoldDB" id="A0A0L0BZI4"/>
<evidence type="ECO:0000313" key="2">
    <source>
        <dbReference type="EMBL" id="KNC25445.1"/>
    </source>
</evidence>
<dbReference type="EMBL" id="JRES01001112">
    <property type="protein sequence ID" value="KNC25445.1"/>
    <property type="molecule type" value="Genomic_DNA"/>
</dbReference>
<organism evidence="2 3">
    <name type="scientific">Lucilia cuprina</name>
    <name type="common">Green bottle fly</name>
    <name type="synonym">Australian sheep blowfly</name>
    <dbReference type="NCBI Taxonomy" id="7375"/>
    <lineage>
        <taxon>Eukaryota</taxon>
        <taxon>Metazoa</taxon>
        <taxon>Ecdysozoa</taxon>
        <taxon>Arthropoda</taxon>
        <taxon>Hexapoda</taxon>
        <taxon>Insecta</taxon>
        <taxon>Pterygota</taxon>
        <taxon>Neoptera</taxon>
        <taxon>Endopterygota</taxon>
        <taxon>Diptera</taxon>
        <taxon>Brachycera</taxon>
        <taxon>Muscomorpha</taxon>
        <taxon>Oestroidea</taxon>
        <taxon>Calliphoridae</taxon>
        <taxon>Luciliinae</taxon>
        <taxon>Lucilia</taxon>
    </lineage>
</organism>
<feature type="signal peptide" evidence="1">
    <location>
        <begin position="1"/>
        <end position="26"/>
    </location>
</feature>
<protein>
    <submittedName>
        <fullName evidence="2">Uncharacterized protein</fullName>
    </submittedName>
</protein>
<sequence length="76" mass="8558">MTVFKEIKMFALLMIFILQISDKSLGKILPQSSPQKSSKAISPKDQVMIIDHPVGFNIFVGSNYSKTVRLKRSSSR</sequence>
<feature type="chain" id="PRO_5005535529" evidence="1">
    <location>
        <begin position="27"/>
        <end position="76"/>
    </location>
</feature>
<evidence type="ECO:0000256" key="1">
    <source>
        <dbReference type="SAM" id="SignalP"/>
    </source>
</evidence>
<evidence type="ECO:0000313" key="3">
    <source>
        <dbReference type="Proteomes" id="UP000037069"/>
    </source>
</evidence>
<name>A0A0L0BZI4_LUCCU</name>
<keyword evidence="3" id="KW-1185">Reference proteome</keyword>
<comment type="caution">
    <text evidence="2">The sequence shown here is derived from an EMBL/GenBank/DDBJ whole genome shotgun (WGS) entry which is preliminary data.</text>
</comment>